<gene>
    <name evidence="2" type="ORF">OB919_06265</name>
</gene>
<protein>
    <recommendedName>
        <fullName evidence="4">PGF-CTERM sorting domain-containing protein</fullName>
    </recommendedName>
</protein>
<evidence type="ECO:0000313" key="2">
    <source>
        <dbReference type="EMBL" id="MCU4751584.1"/>
    </source>
</evidence>
<comment type="caution">
    <text evidence="2">The sequence shown here is derived from an EMBL/GenBank/DDBJ whole genome shotgun (WGS) entry which is preliminary data.</text>
</comment>
<sequence>MTLFDDTDAMNRNAVATVIVTALVTVSLVAAGVGASTTAESVETTTSNEAYAGTHLAFEASVNAVTDYTVDGETMFSSIAVDSQSEVGGGADAAIDLGAVVNIDGAGLSIGAQSQTTTQIEAESGATLSAHDNERGHLVVNAGDDSQVVEAQLDGSAQASAESDDRVIVESDSRSGVFLVVGDGEATVNEEGDVVANLESESTLVFRSYAEGERDEQAKEDEQRIADGSAAAEVYVDMRDGETVADTVTYGEETAVEARQEGEQRVEVVVDRAISEGTIVMTTVEEEAVGTLESIEVRIDGEAAVQASSQSELESAIGGDESAYMVSQHAEAEAKATVYVAFNHFSERTASIGSADDGGADDGSADKTDTTDDDDEVADGLPGFGALAALLGLGVGIGSRLRQ</sequence>
<dbReference type="Proteomes" id="UP001321047">
    <property type="component" value="Unassembled WGS sequence"/>
</dbReference>
<evidence type="ECO:0008006" key="4">
    <source>
        <dbReference type="Google" id="ProtNLM"/>
    </source>
</evidence>
<proteinExistence type="predicted"/>
<organism evidence="2 3">
    <name type="scientific">Natronosalvus hydrolyticus</name>
    <dbReference type="NCBI Taxonomy" id="2979988"/>
    <lineage>
        <taxon>Archaea</taxon>
        <taxon>Methanobacteriati</taxon>
        <taxon>Methanobacteriota</taxon>
        <taxon>Stenosarchaea group</taxon>
        <taxon>Halobacteria</taxon>
        <taxon>Halobacteriales</taxon>
        <taxon>Natrialbaceae</taxon>
        <taxon>Natronosalvus</taxon>
    </lineage>
</organism>
<keyword evidence="3" id="KW-1185">Reference proteome</keyword>
<feature type="region of interest" description="Disordered" evidence="1">
    <location>
        <begin position="350"/>
        <end position="379"/>
    </location>
</feature>
<evidence type="ECO:0000313" key="3">
    <source>
        <dbReference type="Proteomes" id="UP001321047"/>
    </source>
</evidence>
<dbReference type="EMBL" id="JAOPJZ010000003">
    <property type="protein sequence ID" value="MCU4751584.1"/>
    <property type="molecule type" value="Genomic_DNA"/>
</dbReference>
<dbReference type="AlphaFoldDB" id="A0AAP3E6R1"/>
<name>A0AAP3E6R1_9EURY</name>
<dbReference type="RefSeq" id="WP_342807519.1">
    <property type="nucleotide sequence ID" value="NZ_JAOPJZ010000003.1"/>
</dbReference>
<accession>A0AAP3E6R1</accession>
<evidence type="ECO:0000256" key="1">
    <source>
        <dbReference type="SAM" id="MobiDB-lite"/>
    </source>
</evidence>
<reference evidence="2 3" key="1">
    <citation type="submission" date="2022-09" db="EMBL/GenBank/DDBJ databases">
        <title>Enrichment on poylsaccharides allowed isolation of novel metabolic and taxonomic groups of Haloarchaea.</title>
        <authorList>
            <person name="Sorokin D.Y."/>
            <person name="Elcheninov A.G."/>
            <person name="Khizhniak T.V."/>
            <person name="Kolganova T.V."/>
            <person name="Kublanov I.V."/>
        </authorList>
    </citation>
    <scope>NUCLEOTIDE SEQUENCE [LARGE SCALE GENOMIC DNA]</scope>
    <source>
        <strain evidence="2 3">AArc-curdl1</strain>
    </source>
</reference>